<dbReference type="PRINTS" id="PR00420">
    <property type="entry name" value="RNGMNOXGNASE"/>
</dbReference>
<dbReference type="EMBL" id="JAGMUV010000024">
    <property type="protein sequence ID" value="KAH7121398.1"/>
    <property type="molecule type" value="Genomic_DNA"/>
</dbReference>
<dbReference type="PANTHER" id="PTHR43004">
    <property type="entry name" value="TRK SYSTEM POTASSIUM UPTAKE PROTEIN"/>
    <property type="match status" value="1"/>
</dbReference>
<keyword evidence="1" id="KW-0285">Flavoprotein</keyword>
<keyword evidence="2" id="KW-0274">FAD</keyword>
<evidence type="ECO:0000313" key="5">
    <source>
        <dbReference type="EMBL" id="KAH7121398.1"/>
    </source>
</evidence>
<evidence type="ECO:0000256" key="2">
    <source>
        <dbReference type="ARBA" id="ARBA00022827"/>
    </source>
</evidence>
<feature type="domain" description="FAD-binding" evidence="4">
    <location>
        <begin position="9"/>
        <end position="386"/>
    </location>
</feature>
<dbReference type="InterPro" id="IPR002938">
    <property type="entry name" value="FAD-bd"/>
</dbReference>
<keyword evidence="6" id="KW-1185">Reference proteome</keyword>
<dbReference type="NCBIfam" id="NF004780">
    <property type="entry name" value="PRK06126.1"/>
    <property type="match status" value="1"/>
</dbReference>
<dbReference type="SUPFAM" id="SSF51905">
    <property type="entry name" value="FAD/NAD(P)-binding domain"/>
    <property type="match status" value="1"/>
</dbReference>
<dbReference type="GO" id="GO:0016709">
    <property type="term" value="F:oxidoreductase activity, acting on paired donors, with incorporation or reduction of molecular oxygen, NAD(P)H as one donor, and incorporation of one atom of oxygen"/>
    <property type="evidence" value="ECO:0007669"/>
    <property type="project" value="UniProtKB-ARBA"/>
</dbReference>
<evidence type="ECO:0000256" key="1">
    <source>
        <dbReference type="ARBA" id="ARBA00022630"/>
    </source>
</evidence>
<dbReference type="InterPro" id="IPR050641">
    <property type="entry name" value="RIFMO-like"/>
</dbReference>
<dbReference type="InterPro" id="IPR036188">
    <property type="entry name" value="FAD/NAD-bd_sf"/>
</dbReference>
<name>A0A9P9IGS2_9HYPO</name>
<dbReference type="Gene3D" id="3.40.30.120">
    <property type="match status" value="1"/>
</dbReference>
<dbReference type="Pfam" id="PF01494">
    <property type="entry name" value="FAD_binding_3"/>
    <property type="match status" value="1"/>
</dbReference>
<sequence length="623" mass="70170">MNPQSPVIETPVLVVGAGPAGMVASLQLARLGIRHMLVERNHETTKWPKMNLTNCRTMELFRRIGIADSFREIGNVLAWNKFSFMCVETKYSCDSIFHSGLSEGGQTITKWEMPSPDEWRATIKEENDGTQPREPYQRCSQAIFEKWFRPLVEAEPSIDCRWGVKFESLEEDDDCVTSRLTETATSKEFTVKSKYVIGCDGAGSRVRRNIAITLLGGPLDGAAYLVHFKSKDLDRLRKSGQCWHIFFVDGGTLIAQDEKETWTVHKPIGLDVDISKLDPYQTIYDVLGAATKVPYPVKVDEILVVSSWRPNICIAEKYTSAKSRVFLSGDSAHQNIPTGGYGYNTAVGDSVDITWKIAAILKGYGGQGLLDSYEIERRPVAVQNLEYSGYHMETHQIAVKWVKASGHGVVLSDSPEGKELRRRIRDHFQKRDGENKFFGLELGYRYNGSPVVVPDLEVQEPRWTLEDYHPSTWPGARPPHVYLVDNETSIFDLFGQDFTLVDFSADRRFIKEFEPAASKGGIPVKMVHLPDEPHVKKIWERQAILVRPDQMVTWRANVAGEVPDDVEFVLRIATGQQLFTSVLEAQKARAKQTAFVAERGFTGTVGNENQDTIAMTSVWQQNV</sequence>
<dbReference type="Pfam" id="PF21274">
    <property type="entry name" value="Rng_hyd_C"/>
    <property type="match status" value="1"/>
</dbReference>
<dbReference type="Proteomes" id="UP000738349">
    <property type="component" value="Unassembled WGS sequence"/>
</dbReference>
<dbReference type="GO" id="GO:0071949">
    <property type="term" value="F:FAD binding"/>
    <property type="evidence" value="ECO:0007669"/>
    <property type="project" value="InterPro"/>
</dbReference>
<organism evidence="5 6">
    <name type="scientific">Dactylonectria macrodidyma</name>
    <dbReference type="NCBI Taxonomy" id="307937"/>
    <lineage>
        <taxon>Eukaryota</taxon>
        <taxon>Fungi</taxon>
        <taxon>Dikarya</taxon>
        <taxon>Ascomycota</taxon>
        <taxon>Pezizomycotina</taxon>
        <taxon>Sordariomycetes</taxon>
        <taxon>Hypocreomycetidae</taxon>
        <taxon>Hypocreales</taxon>
        <taxon>Nectriaceae</taxon>
        <taxon>Dactylonectria</taxon>
    </lineage>
</organism>
<dbReference type="AlphaFoldDB" id="A0A9P9IGS2"/>
<dbReference type="Gene3D" id="3.30.9.10">
    <property type="entry name" value="D-Amino Acid Oxidase, subunit A, domain 2"/>
    <property type="match status" value="1"/>
</dbReference>
<accession>A0A9P9IGS2</accession>
<keyword evidence="3" id="KW-0560">Oxidoreductase</keyword>
<dbReference type="OrthoDB" id="2690153at2759"/>
<evidence type="ECO:0000259" key="4">
    <source>
        <dbReference type="Pfam" id="PF01494"/>
    </source>
</evidence>
<evidence type="ECO:0000313" key="6">
    <source>
        <dbReference type="Proteomes" id="UP000738349"/>
    </source>
</evidence>
<dbReference type="Gene3D" id="3.50.50.60">
    <property type="entry name" value="FAD/NAD(P)-binding domain"/>
    <property type="match status" value="1"/>
</dbReference>
<reference evidence="5" key="1">
    <citation type="journal article" date="2021" name="Nat. Commun.">
        <title>Genetic determinants of endophytism in the Arabidopsis root mycobiome.</title>
        <authorList>
            <person name="Mesny F."/>
            <person name="Miyauchi S."/>
            <person name="Thiergart T."/>
            <person name="Pickel B."/>
            <person name="Atanasova L."/>
            <person name="Karlsson M."/>
            <person name="Huettel B."/>
            <person name="Barry K.W."/>
            <person name="Haridas S."/>
            <person name="Chen C."/>
            <person name="Bauer D."/>
            <person name="Andreopoulos W."/>
            <person name="Pangilinan J."/>
            <person name="LaButti K."/>
            <person name="Riley R."/>
            <person name="Lipzen A."/>
            <person name="Clum A."/>
            <person name="Drula E."/>
            <person name="Henrissat B."/>
            <person name="Kohler A."/>
            <person name="Grigoriev I.V."/>
            <person name="Martin F.M."/>
            <person name="Hacquard S."/>
        </authorList>
    </citation>
    <scope>NUCLEOTIDE SEQUENCE</scope>
    <source>
        <strain evidence="5">MPI-CAGE-AT-0147</strain>
    </source>
</reference>
<protein>
    <submittedName>
        <fullName evidence="5">FAD binding domain-containing protein</fullName>
    </submittedName>
</protein>
<proteinExistence type="predicted"/>
<gene>
    <name evidence="5" type="ORF">EDB81DRAFT_666294</name>
</gene>
<evidence type="ECO:0000256" key="3">
    <source>
        <dbReference type="ARBA" id="ARBA00023002"/>
    </source>
</evidence>
<comment type="caution">
    <text evidence="5">The sequence shown here is derived from an EMBL/GenBank/DDBJ whole genome shotgun (WGS) entry which is preliminary data.</text>
</comment>
<dbReference type="PANTHER" id="PTHR43004:SF21">
    <property type="entry name" value="FAD-BINDING DOMAIN-CONTAINING PROTEIN-RELATED"/>
    <property type="match status" value="1"/>
</dbReference>